<dbReference type="Gene3D" id="1.10.10.10">
    <property type="entry name" value="Winged helix-like DNA-binding domain superfamily/Winged helix DNA-binding domain"/>
    <property type="match status" value="1"/>
</dbReference>
<name>A0A317MX93_9GAMM</name>
<keyword evidence="4" id="KW-0010">Activator</keyword>
<gene>
    <name evidence="7" type="ORF">C7443_104254</name>
</gene>
<organism evidence="7 8">
    <name type="scientific">Plasticicumulans acidivorans</name>
    <dbReference type="NCBI Taxonomy" id="886464"/>
    <lineage>
        <taxon>Bacteria</taxon>
        <taxon>Pseudomonadati</taxon>
        <taxon>Pseudomonadota</taxon>
        <taxon>Gammaproteobacteria</taxon>
        <taxon>Candidatus Competibacteraceae</taxon>
        <taxon>Plasticicumulans</taxon>
    </lineage>
</organism>
<dbReference type="GO" id="GO:0003700">
    <property type="term" value="F:DNA-binding transcription factor activity"/>
    <property type="evidence" value="ECO:0007669"/>
    <property type="project" value="InterPro"/>
</dbReference>
<evidence type="ECO:0000256" key="1">
    <source>
        <dbReference type="ARBA" id="ARBA00009437"/>
    </source>
</evidence>
<dbReference type="Pfam" id="PF03466">
    <property type="entry name" value="LysR_substrate"/>
    <property type="match status" value="1"/>
</dbReference>
<dbReference type="Gene3D" id="3.40.190.10">
    <property type="entry name" value="Periplasmic binding protein-like II"/>
    <property type="match status" value="2"/>
</dbReference>
<evidence type="ECO:0000259" key="6">
    <source>
        <dbReference type="PROSITE" id="PS50931"/>
    </source>
</evidence>
<dbReference type="InterPro" id="IPR036388">
    <property type="entry name" value="WH-like_DNA-bd_sf"/>
</dbReference>
<dbReference type="GO" id="GO:0032993">
    <property type="term" value="C:protein-DNA complex"/>
    <property type="evidence" value="ECO:0007669"/>
    <property type="project" value="TreeGrafter"/>
</dbReference>
<dbReference type="GO" id="GO:0003677">
    <property type="term" value="F:DNA binding"/>
    <property type="evidence" value="ECO:0007669"/>
    <property type="project" value="UniProtKB-KW"/>
</dbReference>
<comment type="caution">
    <text evidence="7">The sequence shown here is derived from an EMBL/GenBank/DDBJ whole genome shotgun (WGS) entry which is preliminary data.</text>
</comment>
<feature type="domain" description="HTH lysR-type" evidence="6">
    <location>
        <begin position="1"/>
        <end position="58"/>
    </location>
</feature>
<evidence type="ECO:0000256" key="2">
    <source>
        <dbReference type="ARBA" id="ARBA00023015"/>
    </source>
</evidence>
<protein>
    <submittedName>
        <fullName evidence="7">LysR family hydrogen peroxide-inducible transcriptional activator</fullName>
    </submittedName>
</protein>
<dbReference type="AlphaFoldDB" id="A0A317MX93"/>
<evidence type="ECO:0000256" key="4">
    <source>
        <dbReference type="ARBA" id="ARBA00023159"/>
    </source>
</evidence>
<keyword evidence="3" id="KW-0238">DNA-binding</keyword>
<dbReference type="PANTHER" id="PTHR30346">
    <property type="entry name" value="TRANSCRIPTIONAL DUAL REGULATOR HCAR-RELATED"/>
    <property type="match status" value="1"/>
</dbReference>
<keyword evidence="5" id="KW-0804">Transcription</keyword>
<dbReference type="RefSeq" id="WP_110018277.1">
    <property type="nucleotide sequence ID" value="NZ_QGTJ01000004.1"/>
</dbReference>
<dbReference type="CDD" id="cd08411">
    <property type="entry name" value="PBP2_OxyR"/>
    <property type="match status" value="1"/>
</dbReference>
<evidence type="ECO:0000256" key="5">
    <source>
        <dbReference type="ARBA" id="ARBA00023163"/>
    </source>
</evidence>
<evidence type="ECO:0000313" key="7">
    <source>
        <dbReference type="EMBL" id="PWV62458.1"/>
    </source>
</evidence>
<dbReference type="PROSITE" id="PS50931">
    <property type="entry name" value="HTH_LYSR"/>
    <property type="match status" value="1"/>
</dbReference>
<accession>A0A317MX93</accession>
<dbReference type="InterPro" id="IPR000847">
    <property type="entry name" value="LysR_HTH_N"/>
</dbReference>
<comment type="similarity">
    <text evidence="1">Belongs to the LysR transcriptional regulatory family.</text>
</comment>
<dbReference type="EMBL" id="QGTJ01000004">
    <property type="protein sequence ID" value="PWV62458.1"/>
    <property type="molecule type" value="Genomic_DNA"/>
</dbReference>
<dbReference type="SUPFAM" id="SSF53850">
    <property type="entry name" value="Periplasmic binding protein-like II"/>
    <property type="match status" value="1"/>
</dbReference>
<dbReference type="OrthoDB" id="5297026at2"/>
<dbReference type="PANTHER" id="PTHR30346:SF26">
    <property type="entry name" value="HYDROGEN PEROXIDE-INDUCIBLE GENES ACTIVATOR"/>
    <property type="match status" value="1"/>
</dbReference>
<evidence type="ECO:0000256" key="3">
    <source>
        <dbReference type="ARBA" id="ARBA00023125"/>
    </source>
</evidence>
<dbReference type="SUPFAM" id="SSF46785">
    <property type="entry name" value="Winged helix' DNA-binding domain"/>
    <property type="match status" value="1"/>
</dbReference>
<proteinExistence type="inferred from homology"/>
<dbReference type="Proteomes" id="UP000246569">
    <property type="component" value="Unassembled WGS sequence"/>
</dbReference>
<dbReference type="FunFam" id="1.10.10.10:FF:000001">
    <property type="entry name" value="LysR family transcriptional regulator"/>
    <property type="match status" value="1"/>
</dbReference>
<reference evidence="7 8" key="1">
    <citation type="submission" date="2018-05" db="EMBL/GenBank/DDBJ databases">
        <title>Genomic Encyclopedia of Type Strains, Phase IV (KMG-IV): sequencing the most valuable type-strain genomes for metagenomic binning, comparative biology and taxonomic classification.</title>
        <authorList>
            <person name="Goeker M."/>
        </authorList>
    </citation>
    <scope>NUCLEOTIDE SEQUENCE [LARGE SCALE GENOMIC DNA]</scope>
    <source>
        <strain evidence="7 8">DSM 23606</strain>
    </source>
</reference>
<keyword evidence="2" id="KW-0805">Transcription regulation</keyword>
<evidence type="ECO:0000313" key="8">
    <source>
        <dbReference type="Proteomes" id="UP000246569"/>
    </source>
</evidence>
<dbReference type="Pfam" id="PF00126">
    <property type="entry name" value="HTH_1"/>
    <property type="match status" value="1"/>
</dbReference>
<dbReference type="PRINTS" id="PR00039">
    <property type="entry name" value="HTHLYSR"/>
</dbReference>
<dbReference type="InterPro" id="IPR005119">
    <property type="entry name" value="LysR_subst-bd"/>
</dbReference>
<dbReference type="InterPro" id="IPR036390">
    <property type="entry name" value="WH_DNA-bd_sf"/>
</dbReference>
<sequence length="316" mass="34296">MTLTELRYIAAVARERHFGRAAEACFVSQPTLSVAVRKLEDELGIVLFERGAGEVSVTPVGRRIVNQAQRVLEEADALKAIAVQGQDELAGMLRLGVIYTIGPYLLPQLIPRIKTTAPHMPLQIEENYTAVLAERLKQGKVDALILSLPFEESGVLTLPLYEEPFVVVMPCGHPLEQEEEITPHQLAAEDLLLLGPGHCFRDQVLQACPECNRDSVSAEADSMQRTLEGSSLETIRLMVATGMGVTVLPQTSVNAYAQPHELLSVRPFADPAPQRIVALAWRKSYPRPAAIRALADAVRACPLGAGVTLLTQAAAA</sequence>
<keyword evidence="8" id="KW-1185">Reference proteome</keyword>